<dbReference type="InterPro" id="IPR002842">
    <property type="entry name" value="ATPase_V1_Esu"/>
</dbReference>
<keyword evidence="4" id="KW-0406">Ion transport</keyword>
<dbReference type="Gene3D" id="3.30.2320.30">
    <property type="entry name" value="ATP synthase, E subunit, C-terminal"/>
    <property type="match status" value="1"/>
</dbReference>
<evidence type="ECO:0000256" key="2">
    <source>
        <dbReference type="ARBA" id="ARBA00022448"/>
    </source>
</evidence>
<dbReference type="RefSeq" id="WP_410031512.1">
    <property type="nucleotide sequence ID" value="NZ_JBGMEI010000007.1"/>
</dbReference>
<gene>
    <name evidence="7" type="ORF">ACCQ41_06185</name>
</gene>
<keyword evidence="2" id="KW-0813">Transport</keyword>
<comment type="similarity">
    <text evidence="1">Belongs to the V-ATPase E subunit family.</text>
</comment>
<dbReference type="InterPro" id="IPR038495">
    <property type="entry name" value="ATPase_E_C"/>
</dbReference>
<evidence type="ECO:0000256" key="6">
    <source>
        <dbReference type="SAM" id="Coils"/>
    </source>
</evidence>
<evidence type="ECO:0000256" key="3">
    <source>
        <dbReference type="ARBA" id="ARBA00022781"/>
    </source>
</evidence>
<feature type="coiled-coil region" evidence="6">
    <location>
        <begin position="35"/>
        <end position="62"/>
    </location>
</feature>
<dbReference type="Gene3D" id="1.20.5.620">
    <property type="entry name" value="F1F0 ATP synthase subunit B, membrane domain"/>
    <property type="match status" value="1"/>
</dbReference>
<keyword evidence="5" id="KW-0066">ATP synthesis</keyword>
<reference evidence="7 8" key="1">
    <citation type="journal article" date="2025" name="Anaerobe">
        <title>Description of Anaerococcus kampingiae sp. nov., Anaerococcus groningensis sp. nov., Anaerococcus martiniensis sp. nov., and Anaerococcus cruorum sp. nov., isolated from human clinical specimens.</title>
        <authorList>
            <person name="Boiten K.E."/>
            <person name="Meijer J."/>
            <person name="van Wezel E.M."/>
            <person name="Veloo A.C.M."/>
        </authorList>
    </citation>
    <scope>NUCLEOTIDE SEQUENCE [LARGE SCALE GENOMIC DNA]</scope>
    <source>
        <strain evidence="7 8">ENR0831</strain>
    </source>
</reference>
<proteinExistence type="inferred from homology"/>
<dbReference type="Proteomes" id="UP001637996">
    <property type="component" value="Unassembled WGS sequence"/>
</dbReference>
<dbReference type="InterPro" id="IPR028987">
    <property type="entry name" value="ATP_synth_B-like_membr_sf"/>
</dbReference>
<dbReference type="SUPFAM" id="SSF81573">
    <property type="entry name" value="F1F0 ATP synthase subunit B, membrane domain"/>
    <property type="match status" value="1"/>
</dbReference>
<name>A0ABW9M9F9_9FIRM</name>
<evidence type="ECO:0000313" key="8">
    <source>
        <dbReference type="Proteomes" id="UP001637996"/>
    </source>
</evidence>
<comment type="caution">
    <text evidence="7">The sequence shown here is derived from an EMBL/GenBank/DDBJ whole genome shotgun (WGS) entry which is preliminary data.</text>
</comment>
<dbReference type="EMBL" id="JBGMEI010000007">
    <property type="protein sequence ID" value="MFO3665830.1"/>
    <property type="molecule type" value="Genomic_DNA"/>
</dbReference>
<accession>A0ABW9M9F9</accession>
<sequence>MNNLEVILESIISEGNTESQNIINDATDKANRLVSEKKTEAEKKAQEIIESAKKEAATIEKNETVSTERQSRDIEINAKNKVIDGVVEKLLENLKNLDQNSYKAYIENTLKRANITNGEILLAENFKNAIKDNEFNGLKVADETVEDGFVVRSGKIEYDNRFSSILKYNIDDIRKEISDEIFK</sequence>
<evidence type="ECO:0000256" key="5">
    <source>
        <dbReference type="ARBA" id="ARBA00023310"/>
    </source>
</evidence>
<keyword evidence="3" id="KW-0375">Hydrogen ion transport</keyword>
<organism evidence="7 8">
    <name type="scientific">Anaerococcus martiniensis</name>
    <dbReference type="NCBI Taxonomy" id="3115615"/>
    <lineage>
        <taxon>Bacteria</taxon>
        <taxon>Bacillati</taxon>
        <taxon>Bacillota</taxon>
        <taxon>Tissierellia</taxon>
        <taxon>Tissierellales</taxon>
        <taxon>Peptoniphilaceae</taxon>
        <taxon>Anaerococcus</taxon>
    </lineage>
</organism>
<protein>
    <submittedName>
        <fullName evidence="7">V-type ATP synthase subunit E</fullName>
    </submittedName>
</protein>
<evidence type="ECO:0000256" key="4">
    <source>
        <dbReference type="ARBA" id="ARBA00023065"/>
    </source>
</evidence>
<dbReference type="SUPFAM" id="SSF160527">
    <property type="entry name" value="V-type ATPase subunit E-like"/>
    <property type="match status" value="1"/>
</dbReference>
<dbReference type="Pfam" id="PF01991">
    <property type="entry name" value="vATP-synt_E"/>
    <property type="match status" value="1"/>
</dbReference>
<keyword evidence="8" id="KW-1185">Reference proteome</keyword>
<evidence type="ECO:0000313" key="7">
    <source>
        <dbReference type="EMBL" id="MFO3665830.1"/>
    </source>
</evidence>
<keyword evidence="6" id="KW-0175">Coiled coil</keyword>
<evidence type="ECO:0000256" key="1">
    <source>
        <dbReference type="ARBA" id="ARBA00005901"/>
    </source>
</evidence>